<keyword evidence="3" id="KW-1185">Reference proteome</keyword>
<dbReference type="InterPro" id="IPR036116">
    <property type="entry name" value="FN3_sf"/>
</dbReference>
<dbReference type="Proteomes" id="UP000023152">
    <property type="component" value="Unassembled WGS sequence"/>
</dbReference>
<proteinExistence type="predicted"/>
<evidence type="ECO:0000313" key="3">
    <source>
        <dbReference type="Proteomes" id="UP000023152"/>
    </source>
</evidence>
<feature type="non-terminal residue" evidence="2">
    <location>
        <position position="1"/>
    </location>
</feature>
<evidence type="ECO:0008006" key="4">
    <source>
        <dbReference type="Google" id="ProtNLM"/>
    </source>
</evidence>
<feature type="compositionally biased region" description="Basic and acidic residues" evidence="1">
    <location>
        <begin position="141"/>
        <end position="153"/>
    </location>
</feature>
<feature type="region of interest" description="Disordered" evidence="1">
    <location>
        <begin position="126"/>
        <end position="198"/>
    </location>
</feature>
<comment type="caution">
    <text evidence="2">The sequence shown here is derived from an EMBL/GenBank/DDBJ whole genome shotgun (WGS) entry which is preliminary data.</text>
</comment>
<gene>
    <name evidence="2" type="ORF">RFI_25132</name>
</gene>
<accession>X6MFP4</accession>
<dbReference type="SUPFAM" id="SSF49265">
    <property type="entry name" value="Fibronectin type III"/>
    <property type="match status" value="1"/>
</dbReference>
<feature type="compositionally biased region" description="Acidic residues" evidence="1">
    <location>
        <begin position="126"/>
        <end position="140"/>
    </location>
</feature>
<organism evidence="2 3">
    <name type="scientific">Reticulomyxa filosa</name>
    <dbReference type="NCBI Taxonomy" id="46433"/>
    <lineage>
        <taxon>Eukaryota</taxon>
        <taxon>Sar</taxon>
        <taxon>Rhizaria</taxon>
        <taxon>Retaria</taxon>
        <taxon>Foraminifera</taxon>
        <taxon>Monothalamids</taxon>
        <taxon>Reticulomyxidae</taxon>
        <taxon>Reticulomyxa</taxon>
    </lineage>
</organism>
<protein>
    <recommendedName>
        <fullName evidence="4">Fibronectin type-III domain-containing protein</fullName>
    </recommendedName>
</protein>
<dbReference type="EMBL" id="ASPP01021596">
    <property type="protein sequence ID" value="ETO12242.1"/>
    <property type="molecule type" value="Genomic_DNA"/>
</dbReference>
<feature type="region of interest" description="Disordered" evidence="1">
    <location>
        <begin position="45"/>
        <end position="66"/>
    </location>
</feature>
<dbReference type="CDD" id="cd00063">
    <property type="entry name" value="FN3"/>
    <property type="match status" value="1"/>
</dbReference>
<evidence type="ECO:0000313" key="2">
    <source>
        <dbReference type="EMBL" id="ETO12242.1"/>
    </source>
</evidence>
<name>X6MFP4_RETFI</name>
<dbReference type="InterPro" id="IPR003961">
    <property type="entry name" value="FN3_dom"/>
</dbReference>
<evidence type="ECO:0000256" key="1">
    <source>
        <dbReference type="SAM" id="MobiDB-lite"/>
    </source>
</evidence>
<feature type="compositionally biased region" description="Acidic residues" evidence="1">
    <location>
        <begin position="154"/>
        <end position="184"/>
    </location>
</feature>
<dbReference type="AlphaFoldDB" id="X6MFP4"/>
<reference evidence="2 3" key="1">
    <citation type="journal article" date="2013" name="Curr. Biol.">
        <title>The Genome of the Foraminiferan Reticulomyxa filosa.</title>
        <authorList>
            <person name="Glockner G."/>
            <person name="Hulsmann N."/>
            <person name="Schleicher M."/>
            <person name="Noegel A.A."/>
            <person name="Eichinger L."/>
            <person name="Gallinger C."/>
            <person name="Pawlowski J."/>
            <person name="Sierra R."/>
            <person name="Euteneuer U."/>
            <person name="Pillet L."/>
            <person name="Moustafa A."/>
            <person name="Platzer M."/>
            <person name="Groth M."/>
            <person name="Szafranski K."/>
            <person name="Schliwa M."/>
        </authorList>
    </citation>
    <scope>NUCLEOTIDE SEQUENCE [LARGE SCALE GENOMIC DNA]</scope>
</reference>
<sequence length="494" mass="56774">VEWTVDNAGKDNKEIDESLIPYKYQLEYCEILDLGQQEYAIKFEKGKEDKRTKRKSHSLEKGKEKEKIGLRKVEAKKVAKPRNAAYDAMDDIEFEMFEKEAKEMPVHEMDVDQDDEDFVADYLEEQEEIQESEEESDNDEEIKGGNKKGKVESESESENENDEDDEKEPEEEEEDEDEDNDDDRDDAKGGKKRASSKKKITLGEDNVNADIEGQVLDGNTTTTTTVSGTVQKQMKQMLNDTKKVDRIDEGLKEQVFFFLLKNKNKNKNVCKIGLNPVDLVWKRVDDTITMKKKEISCHYKLRGLKEGVKYLVRIRGKHGSGWTEWTPPIAAHKSRSRLVLSGIGKAAVEFLAKQDRQPIFSWGIQCIKISNPTFLGFFQGPIKYKVNYAQPFLTNSNPNGIFREYGVQIKNHKKQVSVYNSNGKGKKKTFALKKEIETGDWFYFKANLQRGYAEMWHNVSYVGVIFKKVPTCIVPIIGNNKKTGEYELICANFL</sequence>